<protein>
    <recommendedName>
        <fullName evidence="3">Reverse transcriptase zinc-binding domain-containing protein</fullName>
    </recommendedName>
</protein>
<feature type="compositionally biased region" description="Gly residues" evidence="2">
    <location>
        <begin position="331"/>
        <end position="340"/>
    </location>
</feature>
<sequence length="1395" mass="150977">MVSRVRDPPRLSAGNLPSCALRAGLPLPAPSAAQKDAASKQPTDSSLSSGSSLQQEEEKASADALERQRLYEAALARAAAAEEEAAAAAQARADALKRAAQERAAAAALVAPPPPPPDLISGAAPTDLRIWCPSNFNRWRDQFLLVLQRYSLTDHVLRDASDSSPDWDRMNSVVKSWVLGTLTDDIAEAISSHGTARAAWLAVEKMFLGNSEARSIQLETKFRNFVQGDLSVTEYCRRLKKMADDLSALGEVITDRTLVLNVIRGLNDRFAQARDDLLLEEITLENRPSAPAAALTAQTKNQAPDSSQQPASGSGGGNSKSSNRRSKRGDNNGGNGGGHKSSGAPSQQSGGAGGAKLAAPPSTPWPTYYNPWTGTIQMWPGPRPPLAPLPRPPQQQQQQAFVAQQQPAAAPNAAQQWGAQALYNPMVGLPPAWDQQSLAANFSTATLNPPPSQDWYFDSGATSHMTSSSTHLSHSTFPRCNSSGPLYPLRLPSAHSLVAKTASPLWHRRLAILFGATVKAVQCDNGTEFDNLSSHTFLLTRGIHLRLHASAYWAEALSTATSFLNILPTKTLSFSTPHFALFGKPSPYDHLRAIPLTIKDTAALTFPRIGPATFDFLDASDSVSVPIGPHKFLPAGTGASIPVAPSTAGGTPSLPTAGPPDRSLGARALHPTCAACLGVLVALLRATHGHINPFRATRGTGLLRATRSHVTFRAMRDTGLLRATRGHGRLRLSDSCVLSPASRWTLPGLGPDAYISECVRFPARLPSTCGCTGAGPAPPVPAASMLPPAAPPVIPAAAPVPSPAAVPRGAVAHAMATRGKTGFRVPARVPGQLYHTASLSPVPKTLPAMEEEHDALLKNHTWELVPRPAGANVVTGKWIFKHKFNADGSLERYKARWVLRGFTQRPGPVHQLDVKNAFLHGTLTETCKPCSTPVDTNPKVAAADGSPVVDPSDFRSLAGALQYLTFTRPDIAYAVQQVCLHMHDPREPHLAALKRILRYVRGTLDLGLMLRPSSSSDLLVYTDADWAGCPDIRQSTSGYAVFLGDNLISWSSKCQNTQSIAQWPMEWQRPLGCVSFFRSFILRFRVAIGDLRVLHVPTSSQYADLFTKGLPSSLPLGSVAALDTRRRAFIWAGTDKVCGAQYSSWARWARQHVNLATLEGDMDGGHWASLRSLLPLYRTLTTVQVGSGTATSFWDDAWLRAEPLAELLPALHSHAVRPNASVHEVLRGGLEGHLQQRITRVGLTDKEKLESWLEGFHLPGGEDEQTCMLQGARGELRTSLLYRSLMAAAGTPCPHAHFVVQFFVWLLIQDRIQCKANLLKKSVVQTYECELCHGGEETTDHIIFGCPTARSFYLPRPPAVPEAHYSVFIFLCCWRIWKHRNEVVFRAEEPRYFAC</sequence>
<feature type="coiled-coil region" evidence="1">
    <location>
        <begin position="71"/>
        <end position="99"/>
    </location>
</feature>
<evidence type="ECO:0000313" key="4">
    <source>
        <dbReference type="EMBL" id="KAF8651673.1"/>
    </source>
</evidence>
<proteinExistence type="predicted"/>
<dbReference type="PANTHER" id="PTHR47481">
    <property type="match status" value="1"/>
</dbReference>
<evidence type="ECO:0000256" key="2">
    <source>
        <dbReference type="SAM" id="MobiDB-lite"/>
    </source>
</evidence>
<dbReference type="OrthoDB" id="661132at2759"/>
<keyword evidence="1" id="KW-0175">Coiled coil</keyword>
<accession>A0A835A5E5</accession>
<reference evidence="4" key="1">
    <citation type="submission" date="2020-07" db="EMBL/GenBank/DDBJ databases">
        <title>Genome sequence and genetic diversity analysis of an under-domesticated orphan crop, white fonio (Digitaria exilis).</title>
        <authorList>
            <person name="Bennetzen J.L."/>
            <person name="Chen S."/>
            <person name="Ma X."/>
            <person name="Wang X."/>
            <person name="Yssel A.E.J."/>
            <person name="Chaluvadi S.R."/>
            <person name="Johnson M."/>
            <person name="Gangashetty P."/>
            <person name="Hamidou F."/>
            <person name="Sanogo M.D."/>
            <person name="Zwaenepoel A."/>
            <person name="Wallace J."/>
            <person name="Van De Peer Y."/>
            <person name="Van Deynze A."/>
        </authorList>
    </citation>
    <scope>NUCLEOTIDE SEQUENCE</scope>
    <source>
        <tissue evidence="4">Leaves</tissue>
    </source>
</reference>
<dbReference type="EMBL" id="JACEFO010002676">
    <property type="protein sequence ID" value="KAF8651673.1"/>
    <property type="molecule type" value="Genomic_DNA"/>
</dbReference>
<dbReference type="PANTHER" id="PTHR47481:SF41">
    <property type="entry name" value="COPIA-LIKE POLYPROTEIN_RETROTRANSPOSON"/>
    <property type="match status" value="1"/>
</dbReference>
<dbReference type="InterPro" id="IPR043502">
    <property type="entry name" value="DNA/RNA_pol_sf"/>
</dbReference>
<feature type="region of interest" description="Disordered" evidence="2">
    <location>
        <begin position="289"/>
        <end position="363"/>
    </location>
</feature>
<dbReference type="SUPFAM" id="SSF56672">
    <property type="entry name" value="DNA/RNA polymerases"/>
    <property type="match status" value="1"/>
</dbReference>
<dbReference type="CDD" id="cd09272">
    <property type="entry name" value="RNase_HI_RT_Ty1"/>
    <property type="match status" value="1"/>
</dbReference>
<evidence type="ECO:0000313" key="5">
    <source>
        <dbReference type="Proteomes" id="UP000636709"/>
    </source>
</evidence>
<dbReference type="Proteomes" id="UP000636709">
    <property type="component" value="Unassembled WGS sequence"/>
</dbReference>
<dbReference type="InterPro" id="IPR012337">
    <property type="entry name" value="RNaseH-like_sf"/>
</dbReference>
<feature type="domain" description="Reverse transcriptase zinc-binding" evidence="3">
    <location>
        <begin position="1296"/>
        <end position="1351"/>
    </location>
</feature>
<feature type="region of interest" description="Disordered" evidence="2">
    <location>
        <begin position="1"/>
        <end position="65"/>
    </location>
</feature>
<feature type="compositionally biased region" description="Low complexity" evidence="2">
    <location>
        <begin position="45"/>
        <end position="54"/>
    </location>
</feature>
<keyword evidence="5" id="KW-1185">Reference proteome</keyword>
<feature type="compositionally biased region" description="Basic and acidic residues" evidence="2">
    <location>
        <begin position="56"/>
        <end position="65"/>
    </location>
</feature>
<feature type="compositionally biased region" description="Low complexity" evidence="2">
    <location>
        <begin position="341"/>
        <end position="360"/>
    </location>
</feature>
<feature type="region of interest" description="Disordered" evidence="2">
    <location>
        <begin position="379"/>
        <end position="401"/>
    </location>
</feature>
<name>A0A835A5E5_9POAL</name>
<feature type="compositionally biased region" description="Low complexity" evidence="2">
    <location>
        <begin position="301"/>
        <end position="312"/>
    </location>
</feature>
<evidence type="ECO:0000256" key="1">
    <source>
        <dbReference type="SAM" id="Coils"/>
    </source>
</evidence>
<organism evidence="4 5">
    <name type="scientific">Digitaria exilis</name>
    <dbReference type="NCBI Taxonomy" id="1010633"/>
    <lineage>
        <taxon>Eukaryota</taxon>
        <taxon>Viridiplantae</taxon>
        <taxon>Streptophyta</taxon>
        <taxon>Embryophyta</taxon>
        <taxon>Tracheophyta</taxon>
        <taxon>Spermatophyta</taxon>
        <taxon>Magnoliopsida</taxon>
        <taxon>Liliopsida</taxon>
        <taxon>Poales</taxon>
        <taxon>Poaceae</taxon>
        <taxon>PACMAD clade</taxon>
        <taxon>Panicoideae</taxon>
        <taxon>Panicodae</taxon>
        <taxon>Paniceae</taxon>
        <taxon>Anthephorinae</taxon>
        <taxon>Digitaria</taxon>
    </lineage>
</organism>
<feature type="compositionally biased region" description="Pro residues" evidence="2">
    <location>
        <begin position="381"/>
        <end position="393"/>
    </location>
</feature>
<dbReference type="SUPFAM" id="SSF53098">
    <property type="entry name" value="Ribonuclease H-like"/>
    <property type="match status" value="1"/>
</dbReference>
<evidence type="ECO:0000259" key="3">
    <source>
        <dbReference type="Pfam" id="PF13966"/>
    </source>
</evidence>
<dbReference type="InterPro" id="IPR026960">
    <property type="entry name" value="RVT-Znf"/>
</dbReference>
<dbReference type="Pfam" id="PF13966">
    <property type="entry name" value="zf-RVT"/>
    <property type="match status" value="1"/>
</dbReference>
<gene>
    <name evidence="4" type="ORF">HU200_063184</name>
</gene>
<dbReference type="Pfam" id="PF14223">
    <property type="entry name" value="Retrotran_gag_2"/>
    <property type="match status" value="1"/>
</dbReference>
<comment type="caution">
    <text evidence="4">The sequence shown here is derived from an EMBL/GenBank/DDBJ whole genome shotgun (WGS) entry which is preliminary data.</text>
</comment>